<comment type="subunit">
    <text evidence="5">Forms a complex with TatA.</text>
</comment>
<dbReference type="PRINTS" id="PR01840">
    <property type="entry name" value="TATCFAMILY"/>
</dbReference>
<name>A0A848M4P9_PAELE</name>
<reference evidence="6 7" key="1">
    <citation type="submission" date="2020-04" db="EMBL/GenBank/DDBJ databases">
        <title>Paenibacillus algicola sp. nov., a novel marine bacterium producing alginate lyase.</title>
        <authorList>
            <person name="Huang H."/>
        </authorList>
    </citation>
    <scope>NUCLEOTIDE SEQUENCE [LARGE SCALE GENOMIC DNA]</scope>
    <source>
        <strain evidence="6 7">L7-75</strain>
    </source>
</reference>
<evidence type="ECO:0000313" key="7">
    <source>
        <dbReference type="Proteomes" id="UP000565468"/>
    </source>
</evidence>
<evidence type="ECO:0000256" key="2">
    <source>
        <dbReference type="ARBA" id="ARBA00022692"/>
    </source>
</evidence>
<dbReference type="PANTHER" id="PTHR30371:SF4">
    <property type="entry name" value="SEC-INDEPENDENT PROTEIN TRANSLOCASE PROTEIN TATCD"/>
    <property type="match status" value="1"/>
</dbReference>
<keyword evidence="7" id="KW-1185">Reference proteome</keyword>
<evidence type="ECO:0000256" key="5">
    <source>
        <dbReference type="HAMAP-Rule" id="MF_00902"/>
    </source>
</evidence>
<dbReference type="GO" id="GO:0043953">
    <property type="term" value="P:protein transport by the Tat complex"/>
    <property type="evidence" value="ECO:0007669"/>
    <property type="project" value="UniProtKB-UniRule"/>
</dbReference>
<keyword evidence="4 5" id="KW-0472">Membrane</keyword>
<evidence type="ECO:0000256" key="3">
    <source>
        <dbReference type="ARBA" id="ARBA00022989"/>
    </source>
</evidence>
<keyword evidence="3 5" id="KW-1133">Transmembrane helix</keyword>
<dbReference type="GO" id="GO:0009977">
    <property type="term" value="F:proton motive force dependent protein transmembrane transporter activity"/>
    <property type="evidence" value="ECO:0007669"/>
    <property type="project" value="TreeGrafter"/>
</dbReference>
<proteinExistence type="inferred from homology"/>
<keyword evidence="5" id="KW-1003">Cell membrane</keyword>
<evidence type="ECO:0000256" key="1">
    <source>
        <dbReference type="ARBA" id="ARBA00004141"/>
    </source>
</evidence>
<comment type="similarity">
    <text evidence="5">Belongs to the TatC family.</text>
</comment>
<dbReference type="InterPro" id="IPR002033">
    <property type="entry name" value="TatC"/>
</dbReference>
<dbReference type="GO" id="GO:0065002">
    <property type="term" value="P:intracellular protein transmembrane transport"/>
    <property type="evidence" value="ECO:0007669"/>
    <property type="project" value="TreeGrafter"/>
</dbReference>
<feature type="transmembrane region" description="Helical" evidence="5">
    <location>
        <begin position="201"/>
        <end position="218"/>
    </location>
</feature>
<feature type="transmembrane region" description="Helical" evidence="5">
    <location>
        <begin position="32"/>
        <end position="54"/>
    </location>
</feature>
<keyword evidence="2 5" id="KW-0812">Transmembrane</keyword>
<feature type="transmembrane region" description="Helical" evidence="5">
    <location>
        <begin position="160"/>
        <end position="189"/>
    </location>
</feature>
<sequence>MLRRLLQRSLNRKADPNAQSAVQHLEELRRRLITIFTAFIVSMAAALLGVEHIYNWLVRNLDQKLVLLGPSDVIWVYMVLSGVVGVIITLPIAAYQIWKFVQPAVPDASSRSVRLVIPLISIQFILGISFGYFVLFPMVLEFMERMADRGFETMYTAQKYFAFLVHMTVPFGVLFEMPVVIVFLTKLGILNPERLAKSRKMAYFLLCIIAVTITPPDIMSDLIVIVPLFLLYELSIGISKAVYTKHLRLTQAGNG</sequence>
<protein>
    <recommendedName>
        <fullName evidence="5">Sec-independent protein translocase protein TatC</fullName>
    </recommendedName>
</protein>
<dbReference type="GO" id="GO:0033281">
    <property type="term" value="C:TAT protein transport complex"/>
    <property type="evidence" value="ECO:0007669"/>
    <property type="project" value="UniProtKB-UniRule"/>
</dbReference>
<gene>
    <name evidence="5 6" type="primary">tatC</name>
    <name evidence="6" type="ORF">HII30_09015</name>
</gene>
<dbReference type="Proteomes" id="UP000565468">
    <property type="component" value="Unassembled WGS sequence"/>
</dbReference>
<keyword evidence="5" id="KW-0653">Protein transport</keyword>
<keyword evidence="5" id="KW-0813">Transport</keyword>
<accession>A0A848M4P9</accession>
<dbReference type="RefSeq" id="WP_169504691.1">
    <property type="nucleotide sequence ID" value="NZ_JABBPN010000006.1"/>
</dbReference>
<feature type="transmembrane region" description="Helical" evidence="5">
    <location>
        <begin position="74"/>
        <end position="95"/>
    </location>
</feature>
<feature type="transmembrane region" description="Helical" evidence="5">
    <location>
        <begin position="115"/>
        <end position="140"/>
    </location>
</feature>
<dbReference type="EMBL" id="JABBPN010000006">
    <property type="protein sequence ID" value="NMO95907.1"/>
    <property type="molecule type" value="Genomic_DNA"/>
</dbReference>
<feature type="transmembrane region" description="Helical" evidence="5">
    <location>
        <begin position="224"/>
        <end position="243"/>
    </location>
</feature>
<comment type="caution">
    <text evidence="6">The sequence shown here is derived from an EMBL/GenBank/DDBJ whole genome shotgun (WGS) entry which is preliminary data.</text>
</comment>
<keyword evidence="5" id="KW-0811">Translocation</keyword>
<comment type="function">
    <text evidence="5">Part of the twin-arginine translocation (Tat) system that transports large folded proteins containing a characteristic twin-arginine motif in their signal peptide across membranes.</text>
</comment>
<comment type="subcellular location">
    <subcellularLocation>
        <location evidence="5">Cell membrane</location>
        <topology evidence="5">Multi-pass membrane protein</topology>
    </subcellularLocation>
    <subcellularLocation>
        <location evidence="1">Membrane</location>
        <topology evidence="1">Multi-pass membrane protein</topology>
    </subcellularLocation>
</comment>
<organism evidence="6 7">
    <name type="scientific">Paenibacillus lemnae</name>
    <dbReference type="NCBI Taxonomy" id="1330551"/>
    <lineage>
        <taxon>Bacteria</taxon>
        <taxon>Bacillati</taxon>
        <taxon>Bacillota</taxon>
        <taxon>Bacilli</taxon>
        <taxon>Bacillales</taxon>
        <taxon>Paenibacillaceae</taxon>
        <taxon>Paenibacillus</taxon>
    </lineage>
</organism>
<evidence type="ECO:0000313" key="6">
    <source>
        <dbReference type="EMBL" id="NMO95907.1"/>
    </source>
</evidence>
<evidence type="ECO:0000256" key="4">
    <source>
        <dbReference type="ARBA" id="ARBA00023136"/>
    </source>
</evidence>
<dbReference type="PANTHER" id="PTHR30371">
    <property type="entry name" value="SEC-INDEPENDENT PROTEIN TRANSLOCASE PROTEIN TATC"/>
    <property type="match status" value="1"/>
</dbReference>
<dbReference type="NCBIfam" id="TIGR00945">
    <property type="entry name" value="tatC"/>
    <property type="match status" value="1"/>
</dbReference>
<dbReference type="Pfam" id="PF00902">
    <property type="entry name" value="TatC"/>
    <property type="match status" value="1"/>
</dbReference>
<dbReference type="AlphaFoldDB" id="A0A848M4P9"/>
<dbReference type="HAMAP" id="MF_00902">
    <property type="entry name" value="TatC"/>
    <property type="match status" value="1"/>
</dbReference>